<protein>
    <submittedName>
        <fullName evidence="3">(apollo) hypothetical protein</fullName>
    </submittedName>
</protein>
<dbReference type="InterPro" id="IPR002737">
    <property type="entry name" value="MEMO1_fam"/>
</dbReference>
<evidence type="ECO:0000256" key="1">
    <source>
        <dbReference type="ARBA" id="ARBA00006315"/>
    </source>
</evidence>
<dbReference type="Pfam" id="PF01875">
    <property type="entry name" value="Memo"/>
    <property type="match status" value="1"/>
</dbReference>
<evidence type="ECO:0000313" key="3">
    <source>
        <dbReference type="EMBL" id="CAG4999972.1"/>
    </source>
</evidence>
<dbReference type="Proteomes" id="UP000691718">
    <property type="component" value="Unassembled WGS sequence"/>
</dbReference>
<reference evidence="3" key="1">
    <citation type="submission" date="2021-04" db="EMBL/GenBank/DDBJ databases">
        <authorList>
            <person name="Tunstrom K."/>
        </authorList>
    </citation>
    <scope>NUCLEOTIDE SEQUENCE</scope>
</reference>
<dbReference type="HAMAP" id="MF_00055">
    <property type="entry name" value="MEMO1"/>
    <property type="match status" value="1"/>
</dbReference>
<dbReference type="AlphaFoldDB" id="A0A8S3X8U7"/>
<comment type="similarity">
    <text evidence="1">Belongs to the MEMO1 family.</text>
</comment>
<feature type="region of interest" description="Disordered" evidence="2">
    <location>
        <begin position="1"/>
        <end position="48"/>
    </location>
</feature>
<dbReference type="EMBL" id="CAJQZP010000945">
    <property type="protein sequence ID" value="CAG4999972.1"/>
    <property type="molecule type" value="Genomic_DNA"/>
</dbReference>
<accession>A0A8S3X8U7</accession>
<comment type="caution">
    <text evidence="3">The sequence shown here is derived from an EMBL/GenBank/DDBJ whole genome shotgun (WGS) entry which is preliminary data.</text>
</comment>
<dbReference type="CDD" id="cd07361">
    <property type="entry name" value="MEMO_like"/>
    <property type="match status" value="1"/>
</dbReference>
<dbReference type="OrthoDB" id="417112at2759"/>
<evidence type="ECO:0000256" key="2">
    <source>
        <dbReference type="SAM" id="MobiDB-lite"/>
    </source>
</evidence>
<dbReference type="NCBIfam" id="TIGR04336">
    <property type="entry name" value="AmmeMemoSam_B"/>
    <property type="match status" value="1"/>
</dbReference>
<keyword evidence="4" id="KW-1185">Reference proteome</keyword>
<gene>
    <name evidence="3" type="ORF">PAPOLLO_LOCUS13621</name>
</gene>
<evidence type="ECO:0000313" key="4">
    <source>
        <dbReference type="Proteomes" id="UP000691718"/>
    </source>
</evidence>
<sequence length="572" mass="65227">MPDKRKSFAAPISKTTKSKRQSSVPTTSSITRSIPTSSNEKNRPKINNNMTVIGGDRAINKADISGPEFDSLYRQIAYGKFLRTMLEDCLVEEKIEREETQMDIQMAQLADRFKNIMRQLDKTNRRLKEISFIVEQKRLLDLKSQDYTKFHEISKNSNAVSILSDLAATEQTFLDKLITKNVDFGYDKESGHKQLLDAVNDAIEGLEEIKKHSNLDLNKFEEYEKTKTNLDVLEKVKLDLVSLKSDFESKFPKFSERLLKEASEKIATMMNNDDDDEDDGIIKERMNMKCICAGNELSRQLDLWLSKADLTHGPARAIIAPHAGYSYCGACAAYAYRQVSPVVVKRIFILGPSHHVRLGGCALSSLDKYQTPLYDLTIDKQIYAELEATRQFEWMDVQTDEDEHSIEMHLPYIAKVMEEYKTGFTIIPILVGSLTPEKEAKYGAILAPYLADPQNLLVISSDFCHWGSRFRYTWRDSSRGHIYQSIEWLDKQGMDIIEKMDPRAFTDYLNKYGNTICGRHPIGVLLQAIAKLRSQPNAPKMSLQFLKYAQSSQCMNHQDSSVSYASASLVFE</sequence>
<name>A0A8S3X8U7_PARAO</name>
<feature type="compositionally biased region" description="Low complexity" evidence="2">
    <location>
        <begin position="22"/>
        <end position="38"/>
    </location>
</feature>
<organism evidence="3 4">
    <name type="scientific">Parnassius apollo</name>
    <name type="common">Apollo butterfly</name>
    <name type="synonym">Papilio apollo</name>
    <dbReference type="NCBI Taxonomy" id="110799"/>
    <lineage>
        <taxon>Eukaryota</taxon>
        <taxon>Metazoa</taxon>
        <taxon>Ecdysozoa</taxon>
        <taxon>Arthropoda</taxon>
        <taxon>Hexapoda</taxon>
        <taxon>Insecta</taxon>
        <taxon>Pterygota</taxon>
        <taxon>Neoptera</taxon>
        <taxon>Endopterygota</taxon>
        <taxon>Lepidoptera</taxon>
        <taxon>Glossata</taxon>
        <taxon>Ditrysia</taxon>
        <taxon>Papilionoidea</taxon>
        <taxon>Papilionidae</taxon>
        <taxon>Parnassiinae</taxon>
        <taxon>Parnassini</taxon>
        <taxon>Parnassius</taxon>
        <taxon>Parnassius</taxon>
    </lineage>
</organism>
<dbReference type="PANTHER" id="PTHR11060">
    <property type="entry name" value="PROTEIN MEMO1"/>
    <property type="match status" value="1"/>
</dbReference>
<dbReference type="PANTHER" id="PTHR11060:SF0">
    <property type="entry name" value="PROTEIN MEMO1"/>
    <property type="match status" value="1"/>
</dbReference>
<proteinExistence type="inferred from homology"/>